<evidence type="ECO:0000313" key="3">
    <source>
        <dbReference type="Proteomes" id="UP001152049"/>
    </source>
</evidence>
<gene>
    <name evidence="2" type="ORF">NW762_003594</name>
</gene>
<accession>A0A9W8VJ82</accession>
<sequence>MTRAKVAFKNRTGVQVNIYYKPEATTIIAECDAITAMNSYAGAENKPLAARFWNHSTSFTSPPIILNFFEKFRGLARAYHEGQFEGSGKTITAMRIVAAVISGPVGWCKIPSNDDDDSADNSAKDVPGVSRPEPEDDAAHDEIASVHSEPKHTSTVYSYPEDGSGSDDSFVSAKDRESAGNVRVEEHPVATPWNTTEPDLPINVWETSDEGLVVAPVTKYDDPPALVYQIAPGSKSEADDTDIVTLDESATAKSVWTVGHDKLAHDVTLRAAKACHGKIIARILPWKREFANLLREGEAKPRVTAPANVALARHNDAFTARKFYETRLT</sequence>
<name>A0A9W8VJ82_9HYPO</name>
<protein>
    <submittedName>
        <fullName evidence="2">Uncharacterized protein</fullName>
    </submittedName>
</protein>
<dbReference type="OrthoDB" id="5104086at2759"/>
<feature type="region of interest" description="Disordered" evidence="1">
    <location>
        <begin position="111"/>
        <end position="172"/>
    </location>
</feature>
<evidence type="ECO:0000256" key="1">
    <source>
        <dbReference type="SAM" id="MobiDB-lite"/>
    </source>
</evidence>
<proteinExistence type="predicted"/>
<keyword evidence="3" id="KW-1185">Reference proteome</keyword>
<reference evidence="2" key="1">
    <citation type="submission" date="2022-09" db="EMBL/GenBank/DDBJ databases">
        <title>Fusarium specimens isolated from Avocado Roots.</title>
        <authorList>
            <person name="Stajich J."/>
            <person name="Roper C."/>
            <person name="Heimlech-Rivalta G."/>
        </authorList>
    </citation>
    <scope>NUCLEOTIDE SEQUENCE</scope>
    <source>
        <strain evidence="2">CF00136</strain>
    </source>
</reference>
<dbReference type="Proteomes" id="UP001152049">
    <property type="component" value="Unassembled WGS sequence"/>
</dbReference>
<comment type="caution">
    <text evidence="2">The sequence shown here is derived from an EMBL/GenBank/DDBJ whole genome shotgun (WGS) entry which is preliminary data.</text>
</comment>
<dbReference type="AlphaFoldDB" id="A0A9W8VJ82"/>
<organism evidence="2 3">
    <name type="scientific">Fusarium torreyae</name>
    <dbReference type="NCBI Taxonomy" id="1237075"/>
    <lineage>
        <taxon>Eukaryota</taxon>
        <taxon>Fungi</taxon>
        <taxon>Dikarya</taxon>
        <taxon>Ascomycota</taxon>
        <taxon>Pezizomycotina</taxon>
        <taxon>Sordariomycetes</taxon>
        <taxon>Hypocreomycetidae</taxon>
        <taxon>Hypocreales</taxon>
        <taxon>Nectriaceae</taxon>
        <taxon>Fusarium</taxon>
    </lineage>
</organism>
<dbReference type="EMBL" id="JAOQAZ010000004">
    <property type="protein sequence ID" value="KAJ4267487.1"/>
    <property type="molecule type" value="Genomic_DNA"/>
</dbReference>
<feature type="compositionally biased region" description="Basic and acidic residues" evidence="1">
    <location>
        <begin position="140"/>
        <end position="152"/>
    </location>
</feature>
<evidence type="ECO:0000313" key="2">
    <source>
        <dbReference type="EMBL" id="KAJ4267487.1"/>
    </source>
</evidence>